<feature type="region of interest" description="Disordered" evidence="2">
    <location>
        <begin position="233"/>
        <end position="260"/>
    </location>
</feature>
<protein>
    <submittedName>
        <fullName evidence="4">RAMP superfamily CRISPR-associated protein</fullName>
    </submittedName>
</protein>
<dbReference type="RefSeq" id="WP_377314935.1">
    <property type="nucleotide sequence ID" value="NZ_JBHUIY010000006.1"/>
</dbReference>
<keyword evidence="5" id="KW-1185">Reference proteome</keyword>
<evidence type="ECO:0000313" key="4">
    <source>
        <dbReference type="EMBL" id="MFD2233155.1"/>
    </source>
</evidence>
<dbReference type="Proteomes" id="UP001597296">
    <property type="component" value="Unassembled WGS sequence"/>
</dbReference>
<dbReference type="EMBL" id="JBHUIY010000006">
    <property type="protein sequence ID" value="MFD2233155.1"/>
    <property type="molecule type" value="Genomic_DNA"/>
</dbReference>
<sequence length="432" mass="46955">MPEVRFEISGVLETLAPLHVGSGERGSFTRTDGETATMAEVIRDFEGKPCLPGSTLKGLLRRVAEGLADAAAVTALFGSPRIAPRSEEEPGSGGWLLVRAALLLAPGPGAEKLPQGNGETGIFIDARTRIDRATGTADDAKLFHVEQVAPGSRFGLRLILLRPDPGRLDLLRRVLGALTDPAGLMVGHGQSDGYGRLWLRPETVEGLDGLAPPPARTKPIVLRLHCSGPYLTLDSSKRQRQKNRDEDDEPEKLQPLLDGDGRPVLRPTQLLGVLRARAAWLAAIDTGANPDKVDDRDRIYRAGETTLTPVERLFGVNGWRGLLAVERIETRAPGQKFDITSVALDSFSQAPLDGALFTTTVFVGCDYEVWLRLDETGRCTEAERLEESARCTEADRALCERLIADAVEEGLMLGHGTNKGFGWFTVTREDRQ</sequence>
<feature type="domain" description="CRISPR type III-associated protein" evidence="3">
    <location>
        <begin position="12"/>
        <end position="197"/>
    </location>
</feature>
<dbReference type="PANTHER" id="PTHR35579">
    <property type="entry name" value="CRISPR SYSTEM CMS ENDORIBONUCLEASE CSM3"/>
    <property type="match status" value="1"/>
</dbReference>
<dbReference type="Pfam" id="PF03787">
    <property type="entry name" value="RAMPs"/>
    <property type="match status" value="2"/>
</dbReference>
<dbReference type="InterPro" id="IPR005537">
    <property type="entry name" value="RAMP_III_fam"/>
</dbReference>
<evidence type="ECO:0000313" key="5">
    <source>
        <dbReference type="Proteomes" id="UP001597296"/>
    </source>
</evidence>
<name>A0ABW5CAP3_9PROT</name>
<reference evidence="5" key="1">
    <citation type="journal article" date="2019" name="Int. J. Syst. Evol. Microbiol.">
        <title>The Global Catalogue of Microorganisms (GCM) 10K type strain sequencing project: providing services to taxonomists for standard genome sequencing and annotation.</title>
        <authorList>
            <consortium name="The Broad Institute Genomics Platform"/>
            <consortium name="The Broad Institute Genome Sequencing Center for Infectious Disease"/>
            <person name="Wu L."/>
            <person name="Ma J."/>
        </authorList>
    </citation>
    <scope>NUCLEOTIDE SEQUENCE [LARGE SCALE GENOMIC DNA]</scope>
    <source>
        <strain evidence="5">KCTC 15012</strain>
    </source>
</reference>
<organism evidence="4 5">
    <name type="scientific">Phaeospirillum tilakii</name>
    <dbReference type="NCBI Taxonomy" id="741673"/>
    <lineage>
        <taxon>Bacteria</taxon>
        <taxon>Pseudomonadati</taxon>
        <taxon>Pseudomonadota</taxon>
        <taxon>Alphaproteobacteria</taxon>
        <taxon>Rhodospirillales</taxon>
        <taxon>Rhodospirillaceae</taxon>
        <taxon>Phaeospirillum</taxon>
    </lineage>
</organism>
<feature type="domain" description="CRISPR type III-associated protein" evidence="3">
    <location>
        <begin position="247"/>
        <end position="424"/>
    </location>
</feature>
<comment type="caution">
    <text evidence="4">The sequence shown here is derived from an EMBL/GenBank/DDBJ whole genome shotgun (WGS) entry which is preliminary data.</text>
</comment>
<accession>A0ABW5CAP3</accession>
<evidence type="ECO:0000256" key="1">
    <source>
        <dbReference type="ARBA" id="ARBA00023118"/>
    </source>
</evidence>
<gene>
    <name evidence="4" type="ORF">ACFSNB_05000</name>
</gene>
<dbReference type="InterPro" id="IPR052216">
    <property type="entry name" value="CRISPR_Csm3_endoribonuclease"/>
</dbReference>
<evidence type="ECO:0000256" key="2">
    <source>
        <dbReference type="SAM" id="MobiDB-lite"/>
    </source>
</evidence>
<evidence type="ECO:0000259" key="3">
    <source>
        <dbReference type="Pfam" id="PF03787"/>
    </source>
</evidence>
<proteinExistence type="predicted"/>
<dbReference type="PANTHER" id="PTHR35579:SF3">
    <property type="entry name" value="CRISPR SYSTEM CMS ENDORIBONUCLEASE CSM3"/>
    <property type="match status" value="1"/>
</dbReference>
<keyword evidence="1" id="KW-0051">Antiviral defense</keyword>